<sequence>MKILDVYKLAASLHSGQTDKLGRPYIEHLSRVFLRVCERDGNYNQQVAALLHDAIEDGKGTAGELLQAGVPAAAVALVMVLTKDQQQSYLEYVVGVKAYPEAVLVKRCDLEDNSDPERLALLDMETAERLRTKYGQALKLLDDA</sequence>
<gene>
    <name evidence="1" type="ORF">LBW55_14820</name>
</gene>
<dbReference type="RefSeq" id="WP_003279063.1">
    <property type="nucleotide sequence ID" value="NZ_CDLX01000001.1"/>
</dbReference>
<dbReference type="EMBL" id="JAIVEX010000007">
    <property type="protein sequence ID" value="MDB0522873.1"/>
    <property type="molecule type" value="Genomic_DNA"/>
</dbReference>
<dbReference type="Pfam" id="PF13328">
    <property type="entry name" value="HD_4"/>
    <property type="match status" value="1"/>
</dbReference>
<accession>A0AAE3NJU7</accession>
<dbReference type="AlphaFoldDB" id="A0AAE3NJU7"/>
<protein>
    <submittedName>
        <fullName evidence="1">HD domain-containing protein</fullName>
    </submittedName>
</protein>
<reference evidence="1" key="1">
    <citation type="submission" date="2021-09" db="EMBL/GenBank/DDBJ databases">
        <title>Genomic analysis of Ralstonia spp.</title>
        <authorList>
            <person name="Aburjaile F."/>
            <person name="Ariute J.C."/>
            <person name="Pais A.K.L."/>
            <person name="Albuquerque G.M.R."/>
            <person name="Silva A.M.F."/>
            <person name="Brenig B."/>
            <person name="Azevedo V."/>
            <person name="Matiuzzi M."/>
            <person name="Ramos R."/>
            <person name="Goes-Neto A."/>
            <person name="Soares S."/>
            <person name="Iseppon A.M.B."/>
            <person name="Souza E."/>
            <person name="Gama M."/>
        </authorList>
    </citation>
    <scope>NUCLEOTIDE SEQUENCE</scope>
    <source>
        <strain evidence="1">B4</strain>
    </source>
</reference>
<dbReference type="Proteomes" id="UP001143674">
    <property type="component" value="Unassembled WGS sequence"/>
</dbReference>
<proteinExistence type="predicted"/>
<comment type="caution">
    <text evidence="1">The sequence shown here is derived from an EMBL/GenBank/DDBJ whole genome shotgun (WGS) entry which is preliminary data.</text>
</comment>
<organism evidence="1 2">
    <name type="scientific">Ralstonia solanacearum</name>
    <name type="common">Pseudomonas solanacearum</name>
    <dbReference type="NCBI Taxonomy" id="305"/>
    <lineage>
        <taxon>Bacteria</taxon>
        <taxon>Pseudomonadati</taxon>
        <taxon>Pseudomonadota</taxon>
        <taxon>Betaproteobacteria</taxon>
        <taxon>Burkholderiales</taxon>
        <taxon>Burkholderiaceae</taxon>
        <taxon>Ralstonia</taxon>
        <taxon>Ralstonia solanacearum species complex</taxon>
    </lineage>
</organism>
<evidence type="ECO:0000313" key="2">
    <source>
        <dbReference type="Proteomes" id="UP001143674"/>
    </source>
</evidence>
<dbReference type="SUPFAM" id="SSF109604">
    <property type="entry name" value="HD-domain/PDEase-like"/>
    <property type="match status" value="1"/>
</dbReference>
<evidence type="ECO:0000313" key="1">
    <source>
        <dbReference type="EMBL" id="MDB0522873.1"/>
    </source>
</evidence>
<dbReference type="Gene3D" id="1.10.3210.10">
    <property type="entry name" value="Hypothetical protein af1432"/>
    <property type="match status" value="1"/>
</dbReference>
<name>A0AAE3NJU7_RALSL</name>